<accession>A0A6N7L8N4</accession>
<reference evidence="1 2" key="1">
    <citation type="journal article" date="2013" name="Genome Biol.">
        <title>Comparative genomics of the core and accessory genomes of 48 Sinorhizobium strains comprising five genospecies.</title>
        <authorList>
            <person name="Sugawara M."/>
            <person name="Epstein B."/>
            <person name="Badgley B.D."/>
            <person name="Unno T."/>
            <person name="Xu L."/>
            <person name="Reese J."/>
            <person name="Gyaneshwar P."/>
            <person name="Denny R."/>
            <person name="Mudge J."/>
            <person name="Bharti A.K."/>
            <person name="Farmer A.D."/>
            <person name="May G.D."/>
            <person name="Woodward J.E."/>
            <person name="Medigue C."/>
            <person name="Vallenet D."/>
            <person name="Lajus A."/>
            <person name="Rouy Z."/>
            <person name="Martinez-Vaz B."/>
            <person name="Tiffin P."/>
            <person name="Young N.D."/>
            <person name="Sadowsky M.J."/>
        </authorList>
    </citation>
    <scope>NUCLEOTIDE SEQUENCE [LARGE SCALE GENOMIC DNA]</scope>
    <source>
        <strain evidence="1 2">USDA4894</strain>
    </source>
</reference>
<keyword evidence="2" id="KW-1185">Reference proteome</keyword>
<comment type="caution">
    <text evidence="1">The sequence shown here is derived from an EMBL/GenBank/DDBJ whole genome shotgun (WGS) entry which is preliminary data.</text>
</comment>
<dbReference type="AlphaFoldDB" id="A0A6N7L8N4"/>
<proteinExistence type="predicted"/>
<organism evidence="1 2">
    <name type="scientific">Sinorhizobium terangae</name>
    <dbReference type="NCBI Taxonomy" id="110322"/>
    <lineage>
        <taxon>Bacteria</taxon>
        <taxon>Pseudomonadati</taxon>
        <taxon>Pseudomonadota</taxon>
        <taxon>Alphaproteobacteria</taxon>
        <taxon>Hyphomicrobiales</taxon>
        <taxon>Rhizobiaceae</taxon>
        <taxon>Sinorhizobium/Ensifer group</taxon>
        <taxon>Sinorhizobium</taxon>
    </lineage>
</organism>
<dbReference type="RefSeq" id="WP_153437059.1">
    <property type="nucleotide sequence ID" value="NZ_JACIGA010000002.1"/>
</dbReference>
<sequence>MQGTNRIKDVVIDLQVAAARADGLPAAEVRDALLDAADIVRTPKIILDVKEPG</sequence>
<evidence type="ECO:0000313" key="1">
    <source>
        <dbReference type="EMBL" id="MQX13966.1"/>
    </source>
</evidence>
<gene>
    <name evidence="1" type="ORF">GHK62_04080</name>
</gene>
<dbReference type="EMBL" id="WITC01000023">
    <property type="protein sequence ID" value="MQX13966.1"/>
    <property type="molecule type" value="Genomic_DNA"/>
</dbReference>
<protein>
    <submittedName>
        <fullName evidence="1">Uncharacterized protein</fullName>
    </submittedName>
</protein>
<evidence type="ECO:0000313" key="2">
    <source>
        <dbReference type="Proteomes" id="UP000439983"/>
    </source>
</evidence>
<dbReference type="Proteomes" id="UP000439983">
    <property type="component" value="Unassembled WGS sequence"/>
</dbReference>
<dbReference type="OrthoDB" id="8373752at2"/>
<name>A0A6N7L8N4_SINTE</name>